<dbReference type="AlphaFoldDB" id="A0A0J9T416"/>
<name>A0A0J9T416_PLAVI</name>
<feature type="compositionally biased region" description="Polar residues" evidence="1">
    <location>
        <begin position="375"/>
        <end position="390"/>
    </location>
</feature>
<sequence length="390" mass="44818">MSYVISFIIFYNYPFLKLEPYVKSSRLNSLISRLNDTEYKICRNSPLNNFRSGDTPHKETLKNIGSSVECAYRYLTAFDDETLNDLCKYLNLWLDEQKSIYVNDNFGITDEEWYNVENLWNQIEAHDPKCARQQDEHNISQIGERKKLMTYCINRNYIRGICEPSIHSGVNISRRCHAFNEFIEKHYKEFYTENRCFGDPLNSDNYGYSISEDCDLNNMAKTFPRFDSTYNQIVYNDESREPIKKCQSTAKVEDGYAELGRHTMALDLVPSASTDSQAASTGDGVVSIDDQAASAVGETGFEDSRSDSIEIASPSHPELSSTEDGPSKPIYYAGLSVSGVFFTSMVFKKEKLRQTTNKHLAQQWLEKTSEYMDPNSENSHYNFPYQSMQN</sequence>
<feature type="region of interest" description="Disordered" evidence="1">
    <location>
        <begin position="297"/>
        <end position="325"/>
    </location>
</feature>
<gene>
    <name evidence="2" type="ORF">PVMG_05999</name>
</gene>
<dbReference type="EMBL" id="KQ235125">
    <property type="protein sequence ID" value="KMZ89834.1"/>
    <property type="molecule type" value="Genomic_DNA"/>
</dbReference>
<dbReference type="Proteomes" id="UP000053776">
    <property type="component" value="Unassembled WGS sequence"/>
</dbReference>
<evidence type="ECO:0008006" key="4">
    <source>
        <dbReference type="Google" id="ProtNLM"/>
    </source>
</evidence>
<organism evidence="2 3">
    <name type="scientific">Plasmodium vivax Mauritania I</name>
    <dbReference type="NCBI Taxonomy" id="1035515"/>
    <lineage>
        <taxon>Eukaryota</taxon>
        <taxon>Sar</taxon>
        <taxon>Alveolata</taxon>
        <taxon>Apicomplexa</taxon>
        <taxon>Aconoidasida</taxon>
        <taxon>Haemosporida</taxon>
        <taxon>Plasmodiidae</taxon>
        <taxon>Plasmodium</taxon>
        <taxon>Plasmodium (Plasmodium)</taxon>
    </lineage>
</organism>
<reference evidence="2 3" key="1">
    <citation type="submission" date="2011-08" db="EMBL/GenBank/DDBJ databases">
        <title>The Genome Sequence of Plasmodium vivax Mauritania I.</title>
        <authorList>
            <consortium name="The Broad Institute Genome Sequencing Platform"/>
            <consortium name="The Broad Institute Genome Sequencing Center for Infectious Disease"/>
            <person name="Neafsey D."/>
            <person name="Carlton J."/>
            <person name="Barnwell J."/>
            <person name="Collins W."/>
            <person name="Escalante A."/>
            <person name="Mullikin J."/>
            <person name="Saul A."/>
            <person name="Guigo R."/>
            <person name="Camara F."/>
            <person name="Young S.K."/>
            <person name="Zeng Q."/>
            <person name="Gargeya S."/>
            <person name="Fitzgerald M."/>
            <person name="Haas B."/>
            <person name="Abouelleil A."/>
            <person name="Alvarado L."/>
            <person name="Arachchi H.M."/>
            <person name="Berlin A."/>
            <person name="Brown A."/>
            <person name="Chapman S.B."/>
            <person name="Chen Z."/>
            <person name="Dunbar C."/>
            <person name="Freedman E."/>
            <person name="Gearin G."/>
            <person name="Gellesch M."/>
            <person name="Goldberg J."/>
            <person name="Griggs A."/>
            <person name="Gujja S."/>
            <person name="Heiman D."/>
            <person name="Howarth C."/>
            <person name="Larson L."/>
            <person name="Lui A."/>
            <person name="MacDonald P.J.P."/>
            <person name="Montmayeur A."/>
            <person name="Murphy C."/>
            <person name="Neiman D."/>
            <person name="Pearson M."/>
            <person name="Priest M."/>
            <person name="Roberts A."/>
            <person name="Saif S."/>
            <person name="Shea T."/>
            <person name="Shenoy N."/>
            <person name="Sisk P."/>
            <person name="Stolte C."/>
            <person name="Sykes S."/>
            <person name="Wortman J."/>
            <person name="Nusbaum C."/>
            <person name="Birren B."/>
        </authorList>
    </citation>
    <scope>NUCLEOTIDE SEQUENCE [LARGE SCALE GENOMIC DNA]</scope>
    <source>
        <strain evidence="2 3">Mauritania I</strain>
    </source>
</reference>
<evidence type="ECO:0000256" key="1">
    <source>
        <dbReference type="SAM" id="MobiDB-lite"/>
    </source>
</evidence>
<proteinExistence type="predicted"/>
<feature type="region of interest" description="Disordered" evidence="1">
    <location>
        <begin position="371"/>
        <end position="390"/>
    </location>
</feature>
<evidence type="ECO:0000313" key="3">
    <source>
        <dbReference type="Proteomes" id="UP000053776"/>
    </source>
</evidence>
<evidence type="ECO:0000313" key="2">
    <source>
        <dbReference type="EMBL" id="KMZ89834.1"/>
    </source>
</evidence>
<accession>A0A0J9T416</accession>
<protein>
    <recommendedName>
        <fullName evidence="4">VIR protein</fullName>
    </recommendedName>
</protein>